<protein>
    <recommendedName>
        <fullName evidence="4">VWFA domain-containing protein</fullName>
    </recommendedName>
</protein>
<organism evidence="2 3">
    <name type="scientific">Natronomicrosphaera hydrolytica</name>
    <dbReference type="NCBI Taxonomy" id="3242702"/>
    <lineage>
        <taxon>Bacteria</taxon>
        <taxon>Pseudomonadati</taxon>
        <taxon>Planctomycetota</taxon>
        <taxon>Phycisphaerae</taxon>
        <taxon>Phycisphaerales</taxon>
        <taxon>Phycisphaeraceae</taxon>
        <taxon>Natronomicrosphaera</taxon>
    </lineage>
</organism>
<feature type="transmembrane region" description="Helical" evidence="1">
    <location>
        <begin position="106"/>
        <end position="129"/>
    </location>
</feature>
<sequence>MSTLELECPGCDQVLELDAGFAGGVCRCSNCGTLMTVPVEAGQTAEVVKQRQRPARPDRPMTPGEAEAAAKADEQVYTTTSGREVRVGKTSIPTAQQKKRLMVRTATAVGFISVLAGVLALAGMGVWMLSQAQREAGERTVIEAFEYSPGANPYDQRLANVLGLPLAERVVVVVDASASSEVWLDEVNAAIGAGLTETSSASEVVLVYTNGDGLHMHPSQPRAVARWRADQLIAFQQGVSTAGEGWLDEAVARGMQWLPRQMVLVVGREPSEGELVALERAFEADAAAKLDVVAVDFDSAALDDLTGTYGGRYVPMTREQLVRWRER</sequence>
<evidence type="ECO:0000313" key="2">
    <source>
        <dbReference type="EMBL" id="MFA9478170.1"/>
    </source>
</evidence>
<dbReference type="Proteomes" id="UP001575105">
    <property type="component" value="Unassembled WGS sequence"/>
</dbReference>
<comment type="caution">
    <text evidence="2">The sequence shown here is derived from an EMBL/GenBank/DDBJ whole genome shotgun (WGS) entry which is preliminary data.</text>
</comment>
<dbReference type="EMBL" id="JBGUBD010000004">
    <property type="protein sequence ID" value="MFA9478170.1"/>
    <property type="molecule type" value="Genomic_DNA"/>
</dbReference>
<evidence type="ECO:0000256" key="1">
    <source>
        <dbReference type="SAM" id="Phobius"/>
    </source>
</evidence>
<name>A0ABV4U3J4_9BACT</name>
<evidence type="ECO:0008006" key="4">
    <source>
        <dbReference type="Google" id="ProtNLM"/>
    </source>
</evidence>
<reference evidence="2 3" key="1">
    <citation type="submission" date="2024-08" db="EMBL/GenBank/DDBJ databases">
        <title>Whole-genome sequencing of halo(alkali)philic microorganisms from hypersaline lakes.</title>
        <authorList>
            <person name="Sorokin D.Y."/>
            <person name="Merkel A.Y."/>
            <person name="Messina E."/>
            <person name="Yakimov M."/>
        </authorList>
    </citation>
    <scope>NUCLEOTIDE SEQUENCE [LARGE SCALE GENOMIC DNA]</scope>
    <source>
        <strain evidence="2 3">AB-hyl4</strain>
    </source>
</reference>
<dbReference type="RefSeq" id="WP_425345096.1">
    <property type="nucleotide sequence ID" value="NZ_JBGUBD010000004.1"/>
</dbReference>
<accession>A0ABV4U3J4</accession>
<evidence type="ECO:0000313" key="3">
    <source>
        <dbReference type="Proteomes" id="UP001575105"/>
    </source>
</evidence>
<keyword evidence="3" id="KW-1185">Reference proteome</keyword>
<keyword evidence="1" id="KW-1133">Transmembrane helix</keyword>
<keyword evidence="1" id="KW-0812">Transmembrane</keyword>
<proteinExistence type="predicted"/>
<gene>
    <name evidence="2" type="ORF">ACERK3_07660</name>
</gene>
<keyword evidence="1" id="KW-0472">Membrane</keyword>